<dbReference type="Pfam" id="PF01590">
    <property type="entry name" value="GAF"/>
    <property type="match status" value="1"/>
</dbReference>
<evidence type="ECO:0000313" key="17">
    <source>
        <dbReference type="Proteomes" id="UP000619788"/>
    </source>
</evidence>
<protein>
    <recommendedName>
        <fullName evidence="3">histidine kinase</fullName>
        <ecNumber evidence="3">2.7.13.3</ecNumber>
    </recommendedName>
</protein>
<dbReference type="Gene3D" id="3.40.50.180">
    <property type="entry name" value="Methylesterase CheB, C-terminal domain"/>
    <property type="match status" value="1"/>
</dbReference>
<feature type="domain" description="PAC" evidence="14">
    <location>
        <begin position="1194"/>
        <end position="1246"/>
    </location>
</feature>
<dbReference type="InterPro" id="IPR001610">
    <property type="entry name" value="PAC"/>
</dbReference>
<dbReference type="SUPFAM" id="SSF55785">
    <property type="entry name" value="PYP-like sensor domain (PAS domain)"/>
    <property type="match status" value="2"/>
</dbReference>
<dbReference type="PROSITE" id="PS50112">
    <property type="entry name" value="PAS"/>
    <property type="match status" value="1"/>
</dbReference>
<dbReference type="FunFam" id="1.10.287.130:FF:000045">
    <property type="entry name" value="Two-component system sensor histidine kinase/response regulator"/>
    <property type="match status" value="1"/>
</dbReference>
<dbReference type="SUPFAM" id="SSF55781">
    <property type="entry name" value="GAF domain-like"/>
    <property type="match status" value="2"/>
</dbReference>
<comment type="subcellular location">
    <subcellularLocation>
        <location evidence="2">Cell membrane</location>
    </subcellularLocation>
</comment>
<dbReference type="SMART" id="SM00388">
    <property type="entry name" value="HisKA"/>
    <property type="match status" value="1"/>
</dbReference>
<dbReference type="InterPro" id="IPR029016">
    <property type="entry name" value="GAF-like_dom_sf"/>
</dbReference>
<dbReference type="InterPro" id="IPR000700">
    <property type="entry name" value="PAS-assoc_C"/>
</dbReference>
<dbReference type="PROSITE" id="PS50110">
    <property type="entry name" value="RESPONSE_REGULATORY"/>
    <property type="match status" value="1"/>
</dbReference>
<dbReference type="RefSeq" id="WP_204065525.1">
    <property type="nucleotide sequence ID" value="NZ_BOOJ01000032.1"/>
</dbReference>
<dbReference type="PRINTS" id="PR00344">
    <property type="entry name" value="BCTRLSENSOR"/>
</dbReference>
<evidence type="ECO:0000256" key="8">
    <source>
        <dbReference type="PROSITE-ProRule" id="PRU00050"/>
    </source>
</evidence>
<dbReference type="Proteomes" id="UP000619788">
    <property type="component" value="Unassembled WGS sequence"/>
</dbReference>
<dbReference type="FunFam" id="3.30.450.20:FF:000099">
    <property type="entry name" value="Sensory box sensor histidine kinase"/>
    <property type="match status" value="1"/>
</dbReference>
<dbReference type="InterPro" id="IPR003661">
    <property type="entry name" value="HisK_dim/P_dom"/>
</dbReference>
<evidence type="ECO:0000256" key="5">
    <source>
        <dbReference type="ARBA" id="ARBA00022679"/>
    </source>
</evidence>
<dbReference type="SMART" id="SM00086">
    <property type="entry name" value="PAC"/>
    <property type="match status" value="3"/>
</dbReference>
<comment type="caution">
    <text evidence="16">The sequence shown here is derived from an EMBL/GenBank/DDBJ whole genome shotgun (WGS) entry which is preliminary data.</text>
</comment>
<dbReference type="Pfam" id="PF08448">
    <property type="entry name" value="PAS_4"/>
    <property type="match status" value="1"/>
</dbReference>
<keyword evidence="7" id="KW-0902">Two-component regulatory system</keyword>
<feature type="domain" description="PAC" evidence="14">
    <location>
        <begin position="1320"/>
        <end position="1372"/>
    </location>
</feature>
<dbReference type="GO" id="GO:0005737">
    <property type="term" value="C:cytoplasm"/>
    <property type="evidence" value="ECO:0007669"/>
    <property type="project" value="InterPro"/>
</dbReference>
<evidence type="ECO:0000259" key="12">
    <source>
        <dbReference type="PROSITE" id="PS50110"/>
    </source>
</evidence>
<dbReference type="CDD" id="cd00082">
    <property type="entry name" value="HisKA"/>
    <property type="match status" value="1"/>
</dbReference>
<dbReference type="Gene3D" id="3.40.50.2300">
    <property type="match status" value="1"/>
</dbReference>
<dbReference type="InterPro" id="IPR001789">
    <property type="entry name" value="Sig_transdc_resp-reg_receiver"/>
</dbReference>
<dbReference type="InterPro" id="IPR013655">
    <property type="entry name" value="PAS_fold_3"/>
</dbReference>
<gene>
    <name evidence="16" type="ORF">Psi01_39900</name>
</gene>
<keyword evidence="17" id="KW-1185">Reference proteome</keyword>
<dbReference type="SMART" id="SM00448">
    <property type="entry name" value="REC"/>
    <property type="match status" value="1"/>
</dbReference>
<name>A0A8J3SI23_9ACTN</name>
<dbReference type="InterPro" id="IPR003594">
    <property type="entry name" value="HATPase_dom"/>
</dbReference>
<dbReference type="PANTHER" id="PTHR43547:SF2">
    <property type="entry name" value="HYBRID SIGNAL TRANSDUCTION HISTIDINE KINASE C"/>
    <property type="match status" value="1"/>
</dbReference>
<dbReference type="Pfam" id="PF01339">
    <property type="entry name" value="CheB_methylest"/>
    <property type="match status" value="1"/>
</dbReference>
<dbReference type="EMBL" id="BOOJ01000032">
    <property type="protein sequence ID" value="GIH93360.1"/>
    <property type="molecule type" value="Genomic_DNA"/>
</dbReference>
<dbReference type="SUPFAM" id="SSF55874">
    <property type="entry name" value="ATPase domain of HSP90 chaperone/DNA topoisomerase II/histidine kinase"/>
    <property type="match status" value="1"/>
</dbReference>
<feature type="domain" description="CheB-type methylesterase" evidence="15">
    <location>
        <begin position="10"/>
        <end position="191"/>
    </location>
</feature>
<dbReference type="Gene3D" id="1.10.287.130">
    <property type="match status" value="1"/>
</dbReference>
<dbReference type="InterPro" id="IPR036890">
    <property type="entry name" value="HATPase_C_sf"/>
</dbReference>
<dbReference type="InterPro" id="IPR004358">
    <property type="entry name" value="Sig_transdc_His_kin-like_C"/>
</dbReference>
<dbReference type="CDD" id="cd16433">
    <property type="entry name" value="CheB"/>
    <property type="match status" value="1"/>
</dbReference>
<keyword evidence="10" id="KW-0175">Coiled coil</keyword>
<keyword evidence="4 9" id="KW-0597">Phosphoprotein</keyword>
<dbReference type="FunFam" id="3.30.565.10:FF:000006">
    <property type="entry name" value="Sensor histidine kinase WalK"/>
    <property type="match status" value="1"/>
</dbReference>
<dbReference type="Gene3D" id="3.30.450.40">
    <property type="match status" value="2"/>
</dbReference>
<proteinExistence type="predicted"/>
<evidence type="ECO:0000256" key="2">
    <source>
        <dbReference type="ARBA" id="ARBA00004236"/>
    </source>
</evidence>
<dbReference type="GO" id="GO:0006935">
    <property type="term" value="P:chemotaxis"/>
    <property type="evidence" value="ECO:0007669"/>
    <property type="project" value="InterPro"/>
</dbReference>
<dbReference type="InterPro" id="IPR005467">
    <property type="entry name" value="His_kinase_dom"/>
</dbReference>
<dbReference type="SUPFAM" id="SSF52738">
    <property type="entry name" value="Methylesterase CheB, C-terminal domain"/>
    <property type="match status" value="1"/>
</dbReference>
<dbReference type="InterPro" id="IPR013656">
    <property type="entry name" value="PAS_4"/>
</dbReference>
<feature type="domain" description="PAS" evidence="13">
    <location>
        <begin position="1247"/>
        <end position="1318"/>
    </location>
</feature>
<evidence type="ECO:0000256" key="9">
    <source>
        <dbReference type="PROSITE-ProRule" id="PRU00169"/>
    </source>
</evidence>
<evidence type="ECO:0000313" key="16">
    <source>
        <dbReference type="EMBL" id="GIH93360.1"/>
    </source>
</evidence>
<evidence type="ECO:0000256" key="6">
    <source>
        <dbReference type="ARBA" id="ARBA00022777"/>
    </source>
</evidence>
<dbReference type="SUPFAM" id="SSF47384">
    <property type="entry name" value="Homodimeric domain of signal transducing histidine kinase"/>
    <property type="match status" value="1"/>
</dbReference>
<dbReference type="GO" id="GO:0005886">
    <property type="term" value="C:plasma membrane"/>
    <property type="evidence" value="ECO:0007669"/>
    <property type="project" value="UniProtKB-SubCell"/>
</dbReference>
<accession>A0A8J3SI23</accession>
<dbReference type="GO" id="GO:0000155">
    <property type="term" value="F:phosphorelay sensor kinase activity"/>
    <property type="evidence" value="ECO:0007669"/>
    <property type="project" value="InterPro"/>
</dbReference>
<evidence type="ECO:0000256" key="7">
    <source>
        <dbReference type="ARBA" id="ARBA00023012"/>
    </source>
</evidence>
<comment type="caution">
    <text evidence="8">Lacks conserved residue(s) required for the propagation of feature annotation.</text>
</comment>
<evidence type="ECO:0000256" key="1">
    <source>
        <dbReference type="ARBA" id="ARBA00000085"/>
    </source>
</evidence>
<dbReference type="InterPro" id="IPR035909">
    <property type="entry name" value="CheB_C"/>
</dbReference>
<organism evidence="16 17">
    <name type="scientific">Planobispora siamensis</name>
    <dbReference type="NCBI Taxonomy" id="936338"/>
    <lineage>
        <taxon>Bacteria</taxon>
        <taxon>Bacillati</taxon>
        <taxon>Actinomycetota</taxon>
        <taxon>Actinomycetes</taxon>
        <taxon>Streptosporangiales</taxon>
        <taxon>Streptosporangiaceae</taxon>
        <taxon>Planobispora</taxon>
    </lineage>
</organism>
<dbReference type="Pfam" id="PF08447">
    <property type="entry name" value="PAS_3"/>
    <property type="match status" value="1"/>
</dbReference>
<dbReference type="SUPFAM" id="SSF52172">
    <property type="entry name" value="CheY-like"/>
    <property type="match status" value="1"/>
</dbReference>
<sequence length="1376" mass="150625">MDGHLERRVEVVALVASAGGMDAFSAVLRDLPVELPVAVLVQQHLGGQASVLPRVLSHRCDREVGWAADGAVLAPGRVTVCPARTRLEVLPDSTCVLTPLTSPGVRPHDSLLASLADSYGSGALAVVLSGAGSDGAAGTAAVKAAGGTVLAQSEETAEYPAMPRAAAEAGADLVLPLHEIGAVIVNLVRGGPLPRPSSETEALWEVFGGGSVMEGIARGIDWSRTPLGSVSTWGPVLRTMVRLVMSAPQPLDLIWGEEHIVLYNDGNIGQGGARHPEQFARPSFEMWPEARSMLEPLYDRVMHGEPVHLPGSRRVLRRRGRPEYAWFDVSYTPVRDEHGAVTGMLQTSHERTAEVLAVRRLQTLNQLGAAPAAHSRRQALQGALTVLEHADDIPFAAAYLIDAAGARANLVGAAGVEEGGAMAPRELRLAPGDEWPLRRAVTRQSPVVLDDVGARFRGHLIGPERITPEYAVLHPLYDQAEDGAVGVLVLGVHPRLPLDDPYREFLRLAGDAIAARVADSHARQRERQRLEKLAELDRAKTEFFSNVSHEFRTPLTLMLGPLEEMLHRTGELPEGMAGEVELVHRNARRLLQLVGTLLDFSQVEAGRLRARPAPVDLARLTAGVAAMFRGAAEAVGLRLAVETPPLPGPVWVDAEMWEKIVSNLISNALKFTWEGGVEVRLRALPQHAELVVRDTGVGIPAEELPFVFQRFHRIHETRGRTHEGAGIGLALVHELVRLHHGRVRVTSAAGSGSTFTVWIPLTRRPSPPETPARTAGTRIPVAATMAEEASRWGREETAPALPAIDDAMPRQPLRCYAPGARILVADDNADMRDYLVQLLGAHWSVAAAPDGHEALRRARHDQPDLVVADVMMPGLDGFALLAAIRADERLRTTPVVLLTARAGEETAIEGLLAGADDYIVKPFSARELLARVGGQLELARVRRRTAELNVFRVRLSDTLRGLSDPRSIKRTACRMLVEQLGAGRAFFAEIDGVSREFVVDSGFYRPPAPEITGRFPLDAFEPFATEYQAGRPVVIEEVPTDPRLDEAVKARLRELGIGASVGMPMLRSGEFRVLLGVSQSTARAWSEEDVALVEETAGRAWAEVERAVAEEALRLSEQQLRMAARSARIAAFEVDVATGRARYDDNAADVYGFGMEGDETPHDWMSRVRAVMEPEVAQRHRERVLATMRGEGDLHSELRLSNPVTGEPLWVEAHATLLRGPDEPGRVVGIVRDITERKRAEEALRDSEERFRGLVESFAQAVWETEADGVVTRDSPTWRAYTGQALGEWLGYGWLDAVHPDDREQVERRWRESVIARREVNAEFRLRHATGGWRWTNLRAVPLRGDDGSVRKWVAMNIDIDARKRAEDTLRDPTRR</sequence>
<evidence type="ECO:0000259" key="14">
    <source>
        <dbReference type="PROSITE" id="PS50113"/>
    </source>
</evidence>
<dbReference type="CDD" id="cd17574">
    <property type="entry name" value="REC_OmpR"/>
    <property type="match status" value="1"/>
</dbReference>
<dbReference type="Gene3D" id="3.30.450.20">
    <property type="entry name" value="PAS domain"/>
    <property type="match status" value="3"/>
</dbReference>
<evidence type="ECO:0000259" key="11">
    <source>
        <dbReference type="PROSITE" id="PS50109"/>
    </source>
</evidence>
<dbReference type="NCBIfam" id="TIGR00229">
    <property type="entry name" value="sensory_box"/>
    <property type="match status" value="2"/>
</dbReference>
<comment type="catalytic activity">
    <reaction evidence="1">
        <text>ATP + protein L-histidine = ADP + protein N-phospho-L-histidine.</text>
        <dbReference type="EC" id="2.7.13.3"/>
    </reaction>
</comment>
<dbReference type="InterPro" id="IPR036097">
    <property type="entry name" value="HisK_dim/P_sf"/>
</dbReference>
<dbReference type="SMART" id="SM00387">
    <property type="entry name" value="HATPase_c"/>
    <property type="match status" value="1"/>
</dbReference>
<evidence type="ECO:0000259" key="15">
    <source>
        <dbReference type="PROSITE" id="PS50122"/>
    </source>
</evidence>
<keyword evidence="6" id="KW-0418">Kinase</keyword>
<dbReference type="Pfam" id="PF02518">
    <property type="entry name" value="HATPase_c"/>
    <property type="match status" value="1"/>
</dbReference>
<dbReference type="SMART" id="SM00065">
    <property type="entry name" value="GAF"/>
    <property type="match status" value="1"/>
</dbReference>
<evidence type="ECO:0000256" key="10">
    <source>
        <dbReference type="SAM" id="Coils"/>
    </source>
</evidence>
<dbReference type="GO" id="GO:0008984">
    <property type="term" value="F:protein-glutamate methylesterase activity"/>
    <property type="evidence" value="ECO:0007669"/>
    <property type="project" value="InterPro"/>
</dbReference>
<dbReference type="PROSITE" id="PS50109">
    <property type="entry name" value="HIS_KIN"/>
    <property type="match status" value="1"/>
</dbReference>
<dbReference type="InterPro" id="IPR000014">
    <property type="entry name" value="PAS"/>
</dbReference>
<keyword evidence="5" id="KW-0808">Transferase</keyword>
<dbReference type="Pfam" id="PF00512">
    <property type="entry name" value="HisKA"/>
    <property type="match status" value="1"/>
</dbReference>
<evidence type="ECO:0000256" key="3">
    <source>
        <dbReference type="ARBA" id="ARBA00012438"/>
    </source>
</evidence>
<evidence type="ECO:0000259" key="13">
    <source>
        <dbReference type="PROSITE" id="PS50112"/>
    </source>
</evidence>
<dbReference type="Pfam" id="PF00072">
    <property type="entry name" value="Response_reg"/>
    <property type="match status" value="1"/>
</dbReference>
<dbReference type="GO" id="GO:0000156">
    <property type="term" value="F:phosphorelay response regulator activity"/>
    <property type="evidence" value="ECO:0007669"/>
    <property type="project" value="InterPro"/>
</dbReference>
<feature type="domain" description="Response regulatory" evidence="12">
    <location>
        <begin position="821"/>
        <end position="936"/>
    </location>
</feature>
<reference evidence="16 17" key="1">
    <citation type="submission" date="2021-01" db="EMBL/GenBank/DDBJ databases">
        <title>Whole genome shotgun sequence of Planobispora siamensis NBRC 107568.</title>
        <authorList>
            <person name="Komaki H."/>
            <person name="Tamura T."/>
        </authorList>
    </citation>
    <scope>NUCLEOTIDE SEQUENCE [LARGE SCALE GENOMIC DNA]</scope>
    <source>
        <strain evidence="16 17">NBRC 107568</strain>
    </source>
</reference>
<evidence type="ECO:0000256" key="4">
    <source>
        <dbReference type="ARBA" id="ARBA00022553"/>
    </source>
</evidence>
<feature type="coiled-coil region" evidence="10">
    <location>
        <begin position="1230"/>
        <end position="1257"/>
    </location>
</feature>
<feature type="domain" description="Histidine kinase" evidence="11">
    <location>
        <begin position="546"/>
        <end position="763"/>
    </location>
</feature>
<dbReference type="EC" id="2.7.13.3" evidence="3"/>
<dbReference type="CDD" id="cd00130">
    <property type="entry name" value="PAS"/>
    <property type="match status" value="1"/>
</dbReference>
<dbReference type="InterPro" id="IPR003018">
    <property type="entry name" value="GAF"/>
</dbReference>
<dbReference type="PANTHER" id="PTHR43547">
    <property type="entry name" value="TWO-COMPONENT HISTIDINE KINASE"/>
    <property type="match status" value="1"/>
</dbReference>
<dbReference type="InterPro" id="IPR000673">
    <property type="entry name" value="Sig_transdc_resp-reg_Me-estase"/>
</dbReference>
<dbReference type="Gene3D" id="3.30.565.10">
    <property type="entry name" value="Histidine kinase-like ATPase, C-terminal domain"/>
    <property type="match status" value="1"/>
</dbReference>
<dbReference type="SMART" id="SM00091">
    <property type="entry name" value="PAS"/>
    <property type="match status" value="1"/>
</dbReference>
<feature type="modified residue" description="4-aspartylphosphate" evidence="9">
    <location>
        <position position="869"/>
    </location>
</feature>
<dbReference type="PROSITE" id="PS50122">
    <property type="entry name" value="CHEB"/>
    <property type="match status" value="1"/>
</dbReference>
<dbReference type="PROSITE" id="PS50113">
    <property type="entry name" value="PAC"/>
    <property type="match status" value="2"/>
</dbReference>
<dbReference type="InterPro" id="IPR011006">
    <property type="entry name" value="CheY-like_superfamily"/>
</dbReference>
<dbReference type="InterPro" id="IPR035965">
    <property type="entry name" value="PAS-like_dom_sf"/>
</dbReference>